<dbReference type="PANTHER" id="PTHR36838:SF4">
    <property type="entry name" value="AUXIN EFFLUX CARRIER FAMILY PROTEIN"/>
    <property type="match status" value="1"/>
</dbReference>
<evidence type="ECO:0000313" key="8">
    <source>
        <dbReference type="Proteomes" id="UP001597353"/>
    </source>
</evidence>
<feature type="transmembrane region" description="Helical" evidence="6">
    <location>
        <begin position="162"/>
        <end position="182"/>
    </location>
</feature>
<keyword evidence="3 6" id="KW-0812">Transmembrane</keyword>
<feature type="transmembrane region" description="Helical" evidence="6">
    <location>
        <begin position="121"/>
        <end position="150"/>
    </location>
</feature>
<dbReference type="PANTHER" id="PTHR36838">
    <property type="entry name" value="AUXIN EFFLUX CARRIER FAMILY PROTEIN"/>
    <property type="match status" value="1"/>
</dbReference>
<keyword evidence="5 6" id="KW-0472">Membrane</keyword>
<proteinExistence type="predicted"/>
<feature type="transmembrane region" description="Helical" evidence="6">
    <location>
        <begin position="233"/>
        <end position="258"/>
    </location>
</feature>
<comment type="subcellular location">
    <subcellularLocation>
        <location evidence="1">Endomembrane system</location>
        <topology evidence="1">Multi-pass membrane protein</topology>
    </subcellularLocation>
</comment>
<evidence type="ECO:0000256" key="1">
    <source>
        <dbReference type="ARBA" id="ARBA00004127"/>
    </source>
</evidence>
<dbReference type="InterPro" id="IPR038770">
    <property type="entry name" value="Na+/solute_symporter_sf"/>
</dbReference>
<name>A0ABW4S5V2_9RHOB</name>
<dbReference type="EMBL" id="JBHUGH010000009">
    <property type="protein sequence ID" value="MFD1912960.1"/>
    <property type="molecule type" value="Genomic_DNA"/>
</dbReference>
<comment type="caution">
    <text evidence="7">The sequence shown here is derived from an EMBL/GenBank/DDBJ whole genome shotgun (WGS) entry which is preliminary data.</text>
</comment>
<evidence type="ECO:0000256" key="6">
    <source>
        <dbReference type="SAM" id="Phobius"/>
    </source>
</evidence>
<reference evidence="8" key="1">
    <citation type="journal article" date="2019" name="Int. J. Syst. Evol. Microbiol.">
        <title>The Global Catalogue of Microorganisms (GCM) 10K type strain sequencing project: providing services to taxonomists for standard genome sequencing and annotation.</title>
        <authorList>
            <consortium name="The Broad Institute Genomics Platform"/>
            <consortium name="The Broad Institute Genome Sequencing Center for Infectious Disease"/>
            <person name="Wu L."/>
            <person name="Ma J."/>
        </authorList>
    </citation>
    <scope>NUCLEOTIDE SEQUENCE [LARGE SCALE GENOMIC DNA]</scope>
    <source>
        <strain evidence="8">CGMCC 4.7242</strain>
    </source>
</reference>
<feature type="transmembrane region" description="Helical" evidence="6">
    <location>
        <begin position="63"/>
        <end position="84"/>
    </location>
</feature>
<keyword evidence="4 6" id="KW-1133">Transmembrane helix</keyword>
<organism evidence="7 8">
    <name type="scientific">Halodurantibacterium flavum</name>
    <dbReference type="NCBI Taxonomy" id="1382802"/>
    <lineage>
        <taxon>Bacteria</taxon>
        <taxon>Pseudomonadati</taxon>
        <taxon>Pseudomonadota</taxon>
        <taxon>Alphaproteobacteria</taxon>
        <taxon>Rhodobacterales</taxon>
        <taxon>Paracoccaceae</taxon>
        <taxon>Halodurantibacterium</taxon>
    </lineage>
</organism>
<feature type="transmembrane region" description="Helical" evidence="6">
    <location>
        <begin position="278"/>
        <end position="304"/>
    </location>
</feature>
<dbReference type="Gene3D" id="1.20.1530.20">
    <property type="match status" value="1"/>
</dbReference>
<accession>A0ABW4S5V2</accession>
<evidence type="ECO:0000256" key="4">
    <source>
        <dbReference type="ARBA" id="ARBA00022989"/>
    </source>
</evidence>
<sequence>MAAAVFISLFPIALLIGLGHVLARSGFIAPAFWPQAERLAYFVLLPALFFSALANADFTGVPVLAIAGVLIAGLLGAALLLVLVQEVSGQDGAAFTSVFQGSVRFNNYVGLTAATALFGPAALGIAALANAVIVPTVNILSILVFSRYGTARAGLGATVKRILVNPLVLSCLGGFAMQATGLPLPPGLDGGLRALGQAALPIGLLCVGAALDWSALRTGTRPVALASLAKFGLLPVLTFALCLWAGLGGTAALVVMLFQCLPTASSSYVLARQLGGDAPLMAGIITFQTIAAFATMPLTLILAARLLG</sequence>
<evidence type="ECO:0000256" key="2">
    <source>
        <dbReference type="ARBA" id="ARBA00022448"/>
    </source>
</evidence>
<dbReference type="Pfam" id="PF01758">
    <property type="entry name" value="SBF"/>
    <property type="match status" value="1"/>
</dbReference>
<keyword evidence="8" id="KW-1185">Reference proteome</keyword>
<dbReference type="InterPro" id="IPR002657">
    <property type="entry name" value="BilAc:Na_symport/Acr3"/>
</dbReference>
<evidence type="ECO:0000313" key="7">
    <source>
        <dbReference type="EMBL" id="MFD1912960.1"/>
    </source>
</evidence>
<dbReference type="RefSeq" id="WP_390262007.1">
    <property type="nucleotide sequence ID" value="NZ_JBHUGH010000009.1"/>
</dbReference>
<evidence type="ECO:0000256" key="3">
    <source>
        <dbReference type="ARBA" id="ARBA00022692"/>
    </source>
</evidence>
<feature type="transmembrane region" description="Helical" evidence="6">
    <location>
        <begin position="194"/>
        <end position="213"/>
    </location>
</feature>
<dbReference type="Proteomes" id="UP001597353">
    <property type="component" value="Unassembled WGS sequence"/>
</dbReference>
<keyword evidence="2" id="KW-0813">Transport</keyword>
<evidence type="ECO:0000256" key="5">
    <source>
        <dbReference type="ARBA" id="ARBA00023136"/>
    </source>
</evidence>
<gene>
    <name evidence="7" type="ORF">ACFSGJ_12130</name>
</gene>
<protein>
    <submittedName>
        <fullName evidence="7">AEC family transporter</fullName>
    </submittedName>
</protein>
<feature type="transmembrane region" description="Helical" evidence="6">
    <location>
        <begin position="39"/>
        <end position="56"/>
    </location>
</feature>